<accession>A0A0G1NPE1</accession>
<organism evidence="9 10">
    <name type="scientific">Candidatus Nomurabacteria bacterium GW2011_GWA1_46_11</name>
    <dbReference type="NCBI Taxonomy" id="1618732"/>
    <lineage>
        <taxon>Bacteria</taxon>
        <taxon>Candidatus Nomuraibacteriota</taxon>
    </lineage>
</organism>
<dbReference type="PANTHER" id="PTHR11406:SF23">
    <property type="entry name" value="PHOSPHOGLYCERATE KINASE 1, CHLOROPLASTIC-RELATED"/>
    <property type="match status" value="1"/>
</dbReference>
<feature type="binding site" evidence="7">
    <location>
        <begin position="319"/>
        <end position="322"/>
    </location>
    <ligand>
        <name>ATP</name>
        <dbReference type="ChEBI" id="CHEBI:30616"/>
    </ligand>
</feature>
<dbReference type="GO" id="GO:0005829">
    <property type="term" value="C:cytosol"/>
    <property type="evidence" value="ECO:0007669"/>
    <property type="project" value="TreeGrafter"/>
</dbReference>
<dbReference type="AlphaFoldDB" id="A0A0G1NPE1"/>
<dbReference type="InterPro" id="IPR001576">
    <property type="entry name" value="Phosphoglycerate_kinase"/>
</dbReference>
<comment type="similarity">
    <text evidence="8">Belongs to the phosphoglycerate kinase family.</text>
</comment>
<evidence type="ECO:0000256" key="3">
    <source>
        <dbReference type="ARBA" id="ARBA00022679"/>
    </source>
</evidence>
<evidence type="ECO:0000256" key="5">
    <source>
        <dbReference type="ARBA" id="ARBA00022777"/>
    </source>
</evidence>
<dbReference type="InterPro" id="IPR036043">
    <property type="entry name" value="Phosphoglycerate_kinase_sf"/>
</dbReference>
<reference evidence="9 10" key="1">
    <citation type="journal article" date="2015" name="Nature">
        <title>rRNA introns, odd ribosomes, and small enigmatic genomes across a large radiation of phyla.</title>
        <authorList>
            <person name="Brown C.T."/>
            <person name="Hug L.A."/>
            <person name="Thomas B.C."/>
            <person name="Sharon I."/>
            <person name="Castelle C.J."/>
            <person name="Singh A."/>
            <person name="Wilkins M.J."/>
            <person name="Williams K.H."/>
            <person name="Banfield J.F."/>
        </authorList>
    </citation>
    <scope>NUCLEOTIDE SEQUENCE [LARGE SCALE GENOMIC DNA]</scope>
</reference>
<dbReference type="Pfam" id="PF00162">
    <property type="entry name" value="PGK"/>
    <property type="match status" value="1"/>
</dbReference>
<feature type="binding site" evidence="7">
    <location>
        <position position="292"/>
    </location>
    <ligand>
        <name>ATP</name>
        <dbReference type="ChEBI" id="CHEBI:30616"/>
    </ligand>
</feature>
<dbReference type="SUPFAM" id="SSF53748">
    <property type="entry name" value="Phosphoglycerate kinase"/>
    <property type="match status" value="1"/>
</dbReference>
<sequence length="366" mass="39428">MRIIKEAGDLKGKKVLLRADLDVPVADSGGIEESFRIKRQKNFLDYLIDAGAKVVIVAHISDESVGRSFGGLMPQLNSLLGREINFIKNLAGVGEYLDKYVGPALLDNIRQNEGEEKNDPDFARRLAAGFDIYANNDFAVCHRDHASVSGIAKILPGYAGPVVEAETAQLQKAVSAPSEGKVVIIGGAKGESKVPVIKNLLERSESVLTGGVVANDILMEKGQDMGSSVVDSNFHDLLMNLNLNDSRLKAPEDFIVFDDKILDIGDQTMKKYMDIIEKARMIIWNGPMGLFENPVFAKGTNEIAQAILRSPAEHKIVGGGDTITAIDKAGLLGKFEESQDCFISTGGGAMLAFLSGDVLPGLEVLK</sequence>
<dbReference type="Gene3D" id="3.40.50.1260">
    <property type="entry name" value="Phosphoglycerate kinase, N-terminal domain"/>
    <property type="match status" value="2"/>
</dbReference>
<feature type="binding site" evidence="7">
    <location>
        <position position="193"/>
    </location>
    <ligand>
        <name>ATP</name>
        <dbReference type="ChEBI" id="CHEBI:30616"/>
    </ligand>
</feature>
<keyword evidence="6 7" id="KW-0067">ATP-binding</keyword>
<dbReference type="GO" id="GO:0004618">
    <property type="term" value="F:phosphoglycerate kinase activity"/>
    <property type="evidence" value="ECO:0007669"/>
    <property type="project" value="UniProtKB-EC"/>
</dbReference>
<dbReference type="PIRSF" id="PIRSF000724">
    <property type="entry name" value="Pgk"/>
    <property type="match status" value="1"/>
</dbReference>
<evidence type="ECO:0000256" key="1">
    <source>
        <dbReference type="ARBA" id="ARBA00000642"/>
    </source>
</evidence>
<dbReference type="PATRIC" id="fig|1618732.3.peg.65"/>
<evidence type="ECO:0000256" key="4">
    <source>
        <dbReference type="ARBA" id="ARBA00022741"/>
    </source>
</evidence>
<evidence type="ECO:0000313" key="10">
    <source>
        <dbReference type="Proteomes" id="UP000034107"/>
    </source>
</evidence>
<evidence type="ECO:0000256" key="7">
    <source>
        <dbReference type="PIRSR" id="PIRSR000724-2"/>
    </source>
</evidence>
<dbReference type="Proteomes" id="UP000034107">
    <property type="component" value="Unassembled WGS sequence"/>
</dbReference>
<dbReference type="GO" id="GO:0043531">
    <property type="term" value="F:ADP binding"/>
    <property type="evidence" value="ECO:0007669"/>
    <property type="project" value="TreeGrafter"/>
</dbReference>
<keyword evidence="5 8" id="KW-0418">Kinase</keyword>
<dbReference type="GO" id="GO:0006096">
    <property type="term" value="P:glycolytic process"/>
    <property type="evidence" value="ECO:0007669"/>
    <property type="project" value="InterPro"/>
</dbReference>
<proteinExistence type="inferred from homology"/>
<evidence type="ECO:0000313" key="9">
    <source>
        <dbReference type="EMBL" id="KKU22544.1"/>
    </source>
</evidence>
<evidence type="ECO:0000256" key="8">
    <source>
        <dbReference type="RuleBase" id="RU000532"/>
    </source>
</evidence>
<protein>
    <recommendedName>
        <fullName evidence="2 8">Phosphoglycerate kinase</fullName>
        <ecNumber evidence="2 8">2.7.2.3</ecNumber>
    </recommendedName>
</protein>
<dbReference type="InterPro" id="IPR015824">
    <property type="entry name" value="Phosphoglycerate_kinase_N"/>
</dbReference>
<dbReference type="EC" id="2.7.2.3" evidence="2 8"/>
<dbReference type="EMBL" id="LCLS01000001">
    <property type="protein sequence ID" value="KKU22544.1"/>
    <property type="molecule type" value="Genomic_DNA"/>
</dbReference>
<evidence type="ECO:0000256" key="6">
    <source>
        <dbReference type="ARBA" id="ARBA00022840"/>
    </source>
</evidence>
<comment type="catalytic activity">
    <reaction evidence="1 8">
        <text>(2R)-3-phosphoglycerate + ATP = (2R)-3-phospho-glyceroyl phosphate + ADP</text>
        <dbReference type="Rhea" id="RHEA:14801"/>
        <dbReference type="ChEBI" id="CHEBI:30616"/>
        <dbReference type="ChEBI" id="CHEBI:57604"/>
        <dbReference type="ChEBI" id="CHEBI:58272"/>
        <dbReference type="ChEBI" id="CHEBI:456216"/>
        <dbReference type="EC" id="2.7.2.3"/>
    </reaction>
</comment>
<name>A0A0G1NPE1_9BACT</name>
<keyword evidence="4" id="KW-0547">Nucleotide-binding</keyword>
<comment type="caution">
    <text evidence="9">The sequence shown here is derived from an EMBL/GenBank/DDBJ whole genome shotgun (WGS) entry which is preliminary data.</text>
</comment>
<evidence type="ECO:0000256" key="2">
    <source>
        <dbReference type="ARBA" id="ARBA00013061"/>
    </source>
</evidence>
<keyword evidence="3 8" id="KW-0808">Transferase</keyword>
<dbReference type="PRINTS" id="PR00477">
    <property type="entry name" value="PHGLYCKINASE"/>
</dbReference>
<gene>
    <name evidence="9" type="ORF">UX31_C0001G0062</name>
</gene>
<dbReference type="PANTHER" id="PTHR11406">
    <property type="entry name" value="PHOSPHOGLYCERATE KINASE"/>
    <property type="match status" value="1"/>
</dbReference>
<dbReference type="GO" id="GO:0006094">
    <property type="term" value="P:gluconeogenesis"/>
    <property type="evidence" value="ECO:0007669"/>
    <property type="project" value="TreeGrafter"/>
</dbReference>
<dbReference type="GO" id="GO:0005524">
    <property type="term" value="F:ATP binding"/>
    <property type="evidence" value="ECO:0007669"/>
    <property type="project" value="UniProtKB-KW"/>
</dbReference>